<evidence type="ECO:0000256" key="1">
    <source>
        <dbReference type="ARBA" id="ARBA00022490"/>
    </source>
</evidence>
<dbReference type="PANTHER" id="PTHR43450">
    <property type="entry name" value="ASPARTYL-TRNA SYNTHETASE"/>
    <property type="match status" value="1"/>
</dbReference>
<accession>A0A8T0SU67</accession>
<keyword evidence="4" id="KW-1185">Reference proteome</keyword>
<dbReference type="SUPFAM" id="SSF50249">
    <property type="entry name" value="Nucleic acid-binding proteins"/>
    <property type="match status" value="1"/>
</dbReference>
<dbReference type="GO" id="GO:0004815">
    <property type="term" value="F:aspartate-tRNA ligase activity"/>
    <property type="evidence" value="ECO:0007669"/>
    <property type="project" value="InterPro"/>
</dbReference>
<reference evidence="3" key="1">
    <citation type="submission" date="2020-05" db="EMBL/GenBank/DDBJ databases">
        <title>WGS assembly of Panicum virgatum.</title>
        <authorList>
            <person name="Lovell J.T."/>
            <person name="Jenkins J."/>
            <person name="Shu S."/>
            <person name="Juenger T.E."/>
            <person name="Schmutz J."/>
        </authorList>
    </citation>
    <scope>NUCLEOTIDE SEQUENCE</scope>
    <source>
        <strain evidence="3">AP13</strain>
    </source>
</reference>
<dbReference type="GO" id="GO:0005524">
    <property type="term" value="F:ATP binding"/>
    <property type="evidence" value="ECO:0007669"/>
    <property type="project" value="InterPro"/>
</dbReference>
<feature type="region of interest" description="Disordered" evidence="2">
    <location>
        <begin position="1"/>
        <end position="28"/>
    </location>
</feature>
<protein>
    <submittedName>
        <fullName evidence="3">Uncharacterized protein</fullName>
    </submittedName>
</protein>
<comment type="caution">
    <text evidence="3">The sequence shown here is derived from an EMBL/GenBank/DDBJ whole genome shotgun (WGS) entry which is preliminary data.</text>
</comment>
<dbReference type="Proteomes" id="UP000823388">
    <property type="component" value="Chromosome 5K"/>
</dbReference>
<gene>
    <name evidence="3" type="ORF">PVAP13_5KG748700</name>
</gene>
<dbReference type="AlphaFoldDB" id="A0A8T0SU67"/>
<dbReference type="GO" id="GO:0006422">
    <property type="term" value="P:aspartyl-tRNA aminoacylation"/>
    <property type="evidence" value="ECO:0007669"/>
    <property type="project" value="InterPro"/>
</dbReference>
<dbReference type="GO" id="GO:0005829">
    <property type="term" value="C:cytosol"/>
    <property type="evidence" value="ECO:0007669"/>
    <property type="project" value="TreeGrafter"/>
</dbReference>
<organism evidence="3 4">
    <name type="scientific">Panicum virgatum</name>
    <name type="common">Blackwell switchgrass</name>
    <dbReference type="NCBI Taxonomy" id="38727"/>
    <lineage>
        <taxon>Eukaryota</taxon>
        <taxon>Viridiplantae</taxon>
        <taxon>Streptophyta</taxon>
        <taxon>Embryophyta</taxon>
        <taxon>Tracheophyta</taxon>
        <taxon>Spermatophyta</taxon>
        <taxon>Magnoliopsida</taxon>
        <taxon>Liliopsida</taxon>
        <taxon>Poales</taxon>
        <taxon>Poaceae</taxon>
        <taxon>PACMAD clade</taxon>
        <taxon>Panicoideae</taxon>
        <taxon>Panicodae</taxon>
        <taxon>Paniceae</taxon>
        <taxon>Panicinae</taxon>
        <taxon>Panicum</taxon>
        <taxon>Panicum sect. Hiantes</taxon>
    </lineage>
</organism>
<evidence type="ECO:0000256" key="2">
    <source>
        <dbReference type="SAM" id="MobiDB-lite"/>
    </source>
</evidence>
<feature type="region of interest" description="Disordered" evidence="2">
    <location>
        <begin position="158"/>
        <end position="190"/>
    </location>
</feature>
<dbReference type="InterPro" id="IPR004523">
    <property type="entry name" value="Asp-tRNA_synthase_2"/>
</dbReference>
<keyword evidence="1" id="KW-0963">Cytoplasm</keyword>
<dbReference type="InterPro" id="IPR012340">
    <property type="entry name" value="NA-bd_OB-fold"/>
</dbReference>
<feature type="compositionally biased region" description="Polar residues" evidence="2">
    <location>
        <begin position="1"/>
        <end position="13"/>
    </location>
</feature>
<evidence type="ECO:0000313" key="4">
    <source>
        <dbReference type="Proteomes" id="UP000823388"/>
    </source>
</evidence>
<evidence type="ECO:0000313" key="3">
    <source>
        <dbReference type="EMBL" id="KAG2603142.1"/>
    </source>
</evidence>
<feature type="compositionally biased region" description="Basic residues" evidence="2">
    <location>
        <begin position="15"/>
        <end position="26"/>
    </location>
</feature>
<dbReference type="PANTHER" id="PTHR43450:SF1">
    <property type="entry name" value="ASPARTATE--TRNA LIGASE, CYTOPLASMIC"/>
    <property type="match status" value="1"/>
</dbReference>
<proteinExistence type="predicted"/>
<dbReference type="GO" id="GO:0003723">
    <property type="term" value="F:RNA binding"/>
    <property type="evidence" value="ECO:0007669"/>
    <property type="project" value="TreeGrafter"/>
</dbReference>
<sequence>MEHQTTTLASAAGTSKKHTRSRGRSKKAADPYASSYGIVPFKMFLRGRPWTSTRDLGEAMVGKHVLLFGKVLSVRPLGSTRAVVVLFNSLTSCTVRCVVVAGAHEGVTTRTVRFAATLTREIAIDVEGVVSLPEGGKILATTQQVEIQVTKLHAIEHGSSTKPQDEFQRSRASTTSRAVKLEESAVESEG</sequence>
<dbReference type="EMBL" id="CM029045">
    <property type="protein sequence ID" value="KAG2603142.1"/>
    <property type="molecule type" value="Genomic_DNA"/>
</dbReference>
<name>A0A8T0SU67_PANVG</name>
<dbReference type="Gene3D" id="2.40.50.140">
    <property type="entry name" value="Nucleic acid-binding proteins"/>
    <property type="match status" value="1"/>
</dbReference>
<dbReference type="GO" id="GO:0017101">
    <property type="term" value="C:aminoacyl-tRNA synthetase multienzyme complex"/>
    <property type="evidence" value="ECO:0007669"/>
    <property type="project" value="TreeGrafter"/>
</dbReference>